<dbReference type="Gramene" id="Solyc03g026250.2.1">
    <property type="protein sequence ID" value="Solyc03g026250.2.1"/>
    <property type="gene ID" value="Solyc03g026250.2"/>
</dbReference>
<dbReference type="Gene3D" id="1.10.10.60">
    <property type="entry name" value="Homeodomain-like"/>
    <property type="match status" value="1"/>
</dbReference>
<evidence type="ECO:0000256" key="3">
    <source>
        <dbReference type="ARBA" id="ARBA00023015"/>
    </source>
</evidence>
<dbReference type="InterPro" id="IPR001005">
    <property type="entry name" value="SANT/Myb"/>
</dbReference>
<keyword evidence="9" id="KW-1185">Reference proteome</keyword>
<evidence type="ECO:0000259" key="7">
    <source>
        <dbReference type="PROSITE" id="PS50110"/>
    </source>
</evidence>
<dbReference type="InterPro" id="IPR006447">
    <property type="entry name" value="Myb_dom_plants"/>
</dbReference>
<feature type="domain" description="Response regulatory" evidence="7">
    <location>
        <begin position="17"/>
        <end position="132"/>
    </location>
</feature>
<reference evidence="8" key="2">
    <citation type="submission" date="2019-01" db="UniProtKB">
        <authorList>
            <consortium name="EnsemblPlants"/>
        </authorList>
    </citation>
    <scope>IDENTIFICATION</scope>
    <source>
        <strain evidence="8">cv. Heinz 1706</strain>
    </source>
</reference>
<keyword evidence="3" id="KW-0805">Transcription regulation</keyword>
<dbReference type="GO" id="GO:0005634">
    <property type="term" value="C:nucleus"/>
    <property type="evidence" value="ECO:0007669"/>
    <property type="project" value="UniProtKB-SubCell"/>
</dbReference>
<protein>
    <recommendedName>
        <fullName evidence="7">Response regulatory domain-containing protein</fullName>
    </recommendedName>
</protein>
<evidence type="ECO:0000313" key="8">
    <source>
        <dbReference type="EnsemblPlants" id="Solyc03g026250.2.1"/>
    </source>
</evidence>
<accession>A0A3Q7FF52</accession>
<dbReference type="Pfam" id="PF00249">
    <property type="entry name" value="Myb_DNA-binding"/>
    <property type="match status" value="1"/>
</dbReference>
<comment type="caution">
    <text evidence="6">Lacks conserved residue(s) required for the propagation of feature annotation.</text>
</comment>
<dbReference type="NCBIfam" id="TIGR01557">
    <property type="entry name" value="myb_SHAQKYF"/>
    <property type="match status" value="1"/>
</dbReference>
<dbReference type="AlphaFoldDB" id="A0A3Q7FF52"/>
<evidence type="ECO:0000256" key="5">
    <source>
        <dbReference type="ARBA" id="ARBA00023242"/>
    </source>
</evidence>
<dbReference type="PANTHER" id="PTHR43874">
    <property type="entry name" value="TWO-COMPONENT RESPONSE REGULATOR"/>
    <property type="match status" value="1"/>
</dbReference>
<dbReference type="SUPFAM" id="SSF52172">
    <property type="entry name" value="CheY-like"/>
    <property type="match status" value="1"/>
</dbReference>
<dbReference type="Proteomes" id="UP000004994">
    <property type="component" value="Chromosome 3"/>
</dbReference>
<dbReference type="FunFam" id="1.10.10.60:FF:000007">
    <property type="entry name" value="Two-component response regulator"/>
    <property type="match status" value="1"/>
</dbReference>
<dbReference type="InParanoid" id="A0A3Q7FF52"/>
<dbReference type="SMART" id="SM00448">
    <property type="entry name" value="REC"/>
    <property type="match status" value="1"/>
</dbReference>
<evidence type="ECO:0000256" key="2">
    <source>
        <dbReference type="ARBA" id="ARBA00023012"/>
    </source>
</evidence>
<dbReference type="InterPro" id="IPR009057">
    <property type="entry name" value="Homeodomain-like_sf"/>
</dbReference>
<dbReference type="InterPro" id="IPR045279">
    <property type="entry name" value="ARR-like"/>
</dbReference>
<dbReference type="Pfam" id="PF00072">
    <property type="entry name" value="Response_reg"/>
    <property type="match status" value="1"/>
</dbReference>
<sequence length="576" mass="65559">MEVENECYDNEFLEKISILVVDDDTSSLLITSELLKKENFKVVTVKNANEALSTLQINENSFDLVIIEVRVPVMNGLQLQQQITNGFNIPVVLISDDKSECGIIQGFESGAVFLMVKPISQNDVHELWQYAIMQRKKKKNRGKQGIVQENTNEEIVAENLITPPKKTRLVWTEYLHNKFLEAITILGLKRAHPKRILELMNIPELTRENVASHLQKYRLYLKKVTAPIDTSRKPISKSRIGNARKAIQLAATSTQQLMTENSNSVTAHNDELVAPFQRDPKDKIFTDMLSYHLSREYRDRINNFYSIMNSNMQITNASNNVQSSIMENNNIEEGTNLSFVDGNNQYQQAYFPWPYTSTCLLSGLAVPDIFCSGRMRPIFCGNFEFETRQPELERLFKRYGKVDRVDMKSVHAHVTAGEFLPAVGTWVLFCQLFINPSKTEPTTIDYRAQMTAKWFDVDAAFPSLHGGFVGWKIQSILFGSTAEILLSFGGDNIAMSIPIADGRCLFHVLTVTSFSSCFNKSSLIHHGITITYYSQSLLPSIPREFCPTFIFRLVTIPTSKLRLQFKMEKALFNIIP</sequence>
<dbReference type="GO" id="GO:0010597">
    <property type="term" value="P:green leaf volatile biosynthetic process"/>
    <property type="evidence" value="ECO:0007669"/>
    <property type="project" value="UniProtKB-ARBA"/>
</dbReference>
<dbReference type="InterPro" id="IPR001789">
    <property type="entry name" value="Sig_transdc_resp-reg_receiver"/>
</dbReference>
<reference evidence="8" key="1">
    <citation type="journal article" date="2012" name="Nature">
        <title>The tomato genome sequence provides insights into fleshy fruit evolution.</title>
        <authorList>
            <consortium name="Tomato Genome Consortium"/>
        </authorList>
    </citation>
    <scope>NUCLEOTIDE SEQUENCE [LARGE SCALE GENOMIC DNA]</scope>
    <source>
        <strain evidence="8">cv. Heinz 1706</strain>
    </source>
</reference>
<dbReference type="GO" id="GO:0000976">
    <property type="term" value="F:transcription cis-regulatory region binding"/>
    <property type="evidence" value="ECO:0007669"/>
    <property type="project" value="UniProtKB-ARBA"/>
</dbReference>
<evidence type="ECO:0000256" key="1">
    <source>
        <dbReference type="ARBA" id="ARBA00004123"/>
    </source>
</evidence>
<dbReference type="GO" id="GO:0009736">
    <property type="term" value="P:cytokinin-activated signaling pathway"/>
    <property type="evidence" value="ECO:0007669"/>
    <property type="project" value="InterPro"/>
</dbReference>
<proteinExistence type="predicted"/>
<evidence type="ECO:0000256" key="4">
    <source>
        <dbReference type="ARBA" id="ARBA00023163"/>
    </source>
</evidence>
<dbReference type="Gene3D" id="3.40.50.2300">
    <property type="match status" value="1"/>
</dbReference>
<name>A0A3Q7FF52_SOLLC</name>
<dbReference type="PROSITE" id="PS50110">
    <property type="entry name" value="RESPONSE_REGULATORY"/>
    <property type="match status" value="1"/>
</dbReference>
<evidence type="ECO:0000256" key="6">
    <source>
        <dbReference type="PROSITE-ProRule" id="PRU00169"/>
    </source>
</evidence>
<dbReference type="PaxDb" id="4081-Solyc03g026250.1.1"/>
<organism evidence="8">
    <name type="scientific">Solanum lycopersicum</name>
    <name type="common">Tomato</name>
    <name type="synonym">Lycopersicon esculentum</name>
    <dbReference type="NCBI Taxonomy" id="4081"/>
    <lineage>
        <taxon>Eukaryota</taxon>
        <taxon>Viridiplantae</taxon>
        <taxon>Streptophyta</taxon>
        <taxon>Embryophyta</taxon>
        <taxon>Tracheophyta</taxon>
        <taxon>Spermatophyta</taxon>
        <taxon>Magnoliopsida</taxon>
        <taxon>eudicotyledons</taxon>
        <taxon>Gunneridae</taxon>
        <taxon>Pentapetalae</taxon>
        <taxon>asterids</taxon>
        <taxon>lamiids</taxon>
        <taxon>Solanales</taxon>
        <taxon>Solanaceae</taxon>
        <taxon>Solanoideae</taxon>
        <taxon>Solaneae</taxon>
        <taxon>Solanum</taxon>
        <taxon>Solanum subgen. Lycopersicon</taxon>
    </lineage>
</organism>
<dbReference type="GO" id="GO:0000160">
    <property type="term" value="P:phosphorelay signal transduction system"/>
    <property type="evidence" value="ECO:0007669"/>
    <property type="project" value="UniProtKB-KW"/>
</dbReference>
<dbReference type="EnsemblPlants" id="Solyc03g026250.2.1">
    <property type="protein sequence ID" value="Solyc03g026250.2.1"/>
    <property type="gene ID" value="Solyc03g026250.2"/>
</dbReference>
<comment type="subcellular location">
    <subcellularLocation>
        <location evidence="1">Nucleus</location>
    </subcellularLocation>
</comment>
<keyword evidence="5" id="KW-0539">Nucleus</keyword>
<dbReference type="PANTHER" id="PTHR43874:SF19">
    <property type="entry name" value="RESPONSE REGULATOR 23-RELATED"/>
    <property type="match status" value="1"/>
</dbReference>
<evidence type="ECO:0000313" key="9">
    <source>
        <dbReference type="Proteomes" id="UP000004994"/>
    </source>
</evidence>
<keyword evidence="2" id="KW-0902">Two-component regulatory system</keyword>
<dbReference type="InterPro" id="IPR011006">
    <property type="entry name" value="CheY-like_superfamily"/>
</dbReference>
<keyword evidence="4" id="KW-0804">Transcription</keyword>
<dbReference type="SUPFAM" id="SSF46689">
    <property type="entry name" value="Homeodomain-like"/>
    <property type="match status" value="1"/>
</dbReference>